<feature type="compositionally biased region" description="Basic residues" evidence="1">
    <location>
        <begin position="80"/>
        <end position="94"/>
    </location>
</feature>
<dbReference type="AlphaFoldDB" id="A0A6J4HHN1"/>
<reference evidence="2" key="1">
    <citation type="submission" date="2020-02" db="EMBL/GenBank/DDBJ databases">
        <authorList>
            <person name="Meier V. D."/>
        </authorList>
    </citation>
    <scope>NUCLEOTIDE SEQUENCE</scope>
    <source>
        <strain evidence="2">AVDCRST_MAG50</strain>
    </source>
</reference>
<accession>A0A6J4HHN1</accession>
<dbReference type="EMBL" id="CADCTF010000036">
    <property type="protein sequence ID" value="CAA9223472.1"/>
    <property type="molecule type" value="Genomic_DNA"/>
</dbReference>
<name>A0A6J4HHN1_9ACTN</name>
<feature type="region of interest" description="Disordered" evidence="1">
    <location>
        <begin position="1"/>
        <end position="108"/>
    </location>
</feature>
<feature type="non-terminal residue" evidence="2">
    <location>
        <position position="108"/>
    </location>
</feature>
<sequence>VPADPAGTRRPQPRLPVPVDRHARSDLRAGQPRRGRGWRGRRHLDPPVPGRRVRAPGERRRPAPPRRSCGALRGGALRARDRRRRRRWHHRPGPQRRPPVSRRPWLEV</sequence>
<feature type="compositionally biased region" description="Low complexity" evidence="1">
    <location>
        <begin position="66"/>
        <end position="77"/>
    </location>
</feature>
<feature type="compositionally biased region" description="Basic residues" evidence="1">
    <location>
        <begin position="31"/>
        <end position="42"/>
    </location>
</feature>
<evidence type="ECO:0000256" key="1">
    <source>
        <dbReference type="SAM" id="MobiDB-lite"/>
    </source>
</evidence>
<proteinExistence type="predicted"/>
<evidence type="ECO:0000313" key="2">
    <source>
        <dbReference type="EMBL" id="CAA9223472.1"/>
    </source>
</evidence>
<organism evidence="2">
    <name type="scientific">uncultured Acidimicrobiales bacterium</name>
    <dbReference type="NCBI Taxonomy" id="310071"/>
    <lineage>
        <taxon>Bacteria</taxon>
        <taxon>Bacillati</taxon>
        <taxon>Actinomycetota</taxon>
        <taxon>Acidimicrobiia</taxon>
        <taxon>Acidimicrobiales</taxon>
        <taxon>environmental samples</taxon>
    </lineage>
</organism>
<feature type="non-terminal residue" evidence="2">
    <location>
        <position position="1"/>
    </location>
</feature>
<protein>
    <submittedName>
        <fullName evidence="2">Uncharacterized protein</fullName>
    </submittedName>
</protein>
<gene>
    <name evidence="2" type="ORF">AVDCRST_MAG50-702</name>
</gene>